<feature type="transmembrane region" description="Helical" evidence="7">
    <location>
        <begin position="123"/>
        <end position="143"/>
    </location>
</feature>
<keyword evidence="6 7" id="KW-0472">Membrane</keyword>
<comment type="caution">
    <text evidence="11">The sequence shown here is derived from an EMBL/GenBank/DDBJ whole genome shotgun (WGS) entry which is preliminary data.</text>
</comment>
<keyword evidence="5 7" id="KW-1133">Transmembrane helix</keyword>
<evidence type="ECO:0000259" key="9">
    <source>
        <dbReference type="Pfam" id="PF21082"/>
    </source>
</evidence>
<dbReference type="Pfam" id="PF21082">
    <property type="entry name" value="MS_channel_3rd"/>
    <property type="match status" value="1"/>
</dbReference>
<evidence type="ECO:0000313" key="12">
    <source>
        <dbReference type="Proteomes" id="UP000238563"/>
    </source>
</evidence>
<dbReference type="SUPFAM" id="SSF82689">
    <property type="entry name" value="Mechanosensitive channel protein MscS (YggB), C-terminal domain"/>
    <property type="match status" value="1"/>
</dbReference>
<evidence type="ECO:0000259" key="10">
    <source>
        <dbReference type="Pfam" id="PF21088"/>
    </source>
</evidence>
<dbReference type="InterPro" id="IPR011014">
    <property type="entry name" value="MscS_channel_TM-2"/>
</dbReference>
<feature type="transmembrane region" description="Helical" evidence="7">
    <location>
        <begin position="89"/>
        <end position="111"/>
    </location>
</feature>
<dbReference type="AlphaFoldDB" id="A0A2S9JY44"/>
<dbReference type="OrthoDB" id="9799209at2"/>
<dbReference type="InterPro" id="IPR049278">
    <property type="entry name" value="MS_channel_C"/>
</dbReference>
<dbReference type="Pfam" id="PF00924">
    <property type="entry name" value="MS_channel_2nd"/>
    <property type="match status" value="1"/>
</dbReference>
<dbReference type="RefSeq" id="WP_105732486.1">
    <property type="nucleotide sequence ID" value="NZ_PVBT01000001.1"/>
</dbReference>
<feature type="transmembrane region" description="Helical" evidence="7">
    <location>
        <begin position="26"/>
        <end position="44"/>
    </location>
</feature>
<dbReference type="SUPFAM" id="SSF50182">
    <property type="entry name" value="Sm-like ribonucleoproteins"/>
    <property type="match status" value="1"/>
</dbReference>
<reference evidence="11 12" key="1">
    <citation type="submission" date="2018-02" db="EMBL/GenBank/DDBJ databases">
        <title>The draft genome of Phyllobacterium myrsinacearum DSM5892.</title>
        <authorList>
            <person name="Li L."/>
            <person name="Liu L."/>
            <person name="Zhang X."/>
            <person name="Wang T."/>
        </authorList>
    </citation>
    <scope>NUCLEOTIDE SEQUENCE [LARGE SCALE GENOMIC DNA]</scope>
    <source>
        <strain evidence="11 12">DSM 5892</strain>
    </source>
</reference>
<dbReference type="InterPro" id="IPR052702">
    <property type="entry name" value="MscS-like_channel"/>
</dbReference>
<feature type="transmembrane region" description="Helical" evidence="7">
    <location>
        <begin position="206"/>
        <end position="229"/>
    </location>
</feature>
<feature type="domain" description="Mechanosensitive ion channel MscS C-terminal" evidence="9">
    <location>
        <begin position="326"/>
        <end position="408"/>
    </location>
</feature>
<feature type="transmembrane region" description="Helical" evidence="7">
    <location>
        <begin position="235"/>
        <end position="264"/>
    </location>
</feature>
<dbReference type="EMBL" id="PVBT01000001">
    <property type="protein sequence ID" value="PRD58246.1"/>
    <property type="molecule type" value="Genomic_DNA"/>
</dbReference>
<dbReference type="InterPro" id="IPR011066">
    <property type="entry name" value="MscS_channel_C_sf"/>
</dbReference>
<dbReference type="GO" id="GO:0005886">
    <property type="term" value="C:plasma membrane"/>
    <property type="evidence" value="ECO:0007669"/>
    <property type="project" value="UniProtKB-SubCell"/>
</dbReference>
<feature type="transmembrane region" description="Helical" evidence="7">
    <location>
        <begin position="163"/>
        <end position="185"/>
    </location>
</feature>
<dbReference type="Proteomes" id="UP000238563">
    <property type="component" value="Unassembled WGS sequence"/>
</dbReference>
<accession>A0A2S9JY44</accession>
<dbReference type="InterPro" id="IPR023408">
    <property type="entry name" value="MscS_beta-dom_sf"/>
</dbReference>
<keyword evidence="3" id="KW-1003">Cell membrane</keyword>
<comment type="subcellular location">
    <subcellularLocation>
        <location evidence="1">Cell membrane</location>
        <topology evidence="1">Multi-pass membrane protein</topology>
    </subcellularLocation>
</comment>
<keyword evidence="4 7" id="KW-0812">Transmembrane</keyword>
<feature type="transmembrane region" description="Helical" evidence="7">
    <location>
        <begin position="64"/>
        <end position="83"/>
    </location>
</feature>
<evidence type="ECO:0000256" key="5">
    <source>
        <dbReference type="ARBA" id="ARBA00022989"/>
    </source>
</evidence>
<feature type="domain" description="Mechanosensitive ion channel MscS" evidence="8">
    <location>
        <begin position="253"/>
        <end position="315"/>
    </location>
</feature>
<evidence type="ECO:0000256" key="6">
    <source>
        <dbReference type="ARBA" id="ARBA00023136"/>
    </source>
</evidence>
<evidence type="ECO:0000259" key="8">
    <source>
        <dbReference type="Pfam" id="PF00924"/>
    </source>
</evidence>
<sequence>MDKEDADAIEALATGAFSLFQQSPRVAFASIAALAGSIIVAALITRRLKRKWPIRSRIRILIDYLSTVVLTIIFILALMQIFRGTLANTLVFVMGGALGSFLVVRVVGAVVELLFKPHDPFRSILRVGSVLFWFALFVYLFGQWNPAIKGFFEAEIPIGDSRISAQAIFNILFLGAIILIVTIWISETVQRYLHRRSGLQPNLALALDRIISVTMWVVAALLIISLAGINLTALAAFGGALGIGLGLGFQKLAASYISGLILLFERSVRVGDNLVTDRISGKVTEMTIRYTTIHTTDGLDVLISNDTLISSTIFNETLSDSNIRLECPVAVASSADLDAARRIFLDAVQKQPRVLKQPPPRIFTATIENKSIKLLARFWISDPSNGRIEIISDINEMILQEFKNKGIDLA</sequence>
<dbReference type="GO" id="GO:0008381">
    <property type="term" value="F:mechanosensitive monoatomic ion channel activity"/>
    <property type="evidence" value="ECO:0007669"/>
    <property type="project" value="UniProtKB-ARBA"/>
</dbReference>
<evidence type="ECO:0008006" key="13">
    <source>
        <dbReference type="Google" id="ProtNLM"/>
    </source>
</evidence>
<name>A0A2S9JY44_9HYPH</name>
<evidence type="ECO:0000256" key="1">
    <source>
        <dbReference type="ARBA" id="ARBA00004651"/>
    </source>
</evidence>
<dbReference type="PANTHER" id="PTHR30347">
    <property type="entry name" value="POTASSIUM CHANNEL RELATED"/>
    <property type="match status" value="1"/>
</dbReference>
<dbReference type="PANTHER" id="PTHR30347:SF1">
    <property type="entry name" value="MECHANOSENSITIVE CHANNEL MSCK"/>
    <property type="match status" value="1"/>
</dbReference>
<dbReference type="InterPro" id="IPR010920">
    <property type="entry name" value="LSM_dom_sf"/>
</dbReference>
<feature type="domain" description="Mechanosensitive ion channel transmembrane helices 2/3" evidence="10">
    <location>
        <begin position="210"/>
        <end position="250"/>
    </location>
</feature>
<organism evidence="11 12">
    <name type="scientific">Phyllobacterium myrsinacearum</name>
    <dbReference type="NCBI Taxonomy" id="28101"/>
    <lineage>
        <taxon>Bacteria</taxon>
        <taxon>Pseudomonadati</taxon>
        <taxon>Pseudomonadota</taxon>
        <taxon>Alphaproteobacteria</taxon>
        <taxon>Hyphomicrobiales</taxon>
        <taxon>Phyllobacteriaceae</taxon>
        <taxon>Phyllobacterium</taxon>
    </lineage>
</organism>
<protein>
    <recommendedName>
        <fullName evidence="13">Mechanosensitive ion channel protein</fullName>
    </recommendedName>
</protein>
<gene>
    <name evidence="11" type="ORF">C5750_03705</name>
</gene>
<evidence type="ECO:0000256" key="3">
    <source>
        <dbReference type="ARBA" id="ARBA00022475"/>
    </source>
</evidence>
<dbReference type="InterPro" id="IPR049142">
    <property type="entry name" value="MS_channel_1st"/>
</dbReference>
<evidence type="ECO:0000256" key="2">
    <source>
        <dbReference type="ARBA" id="ARBA00008017"/>
    </source>
</evidence>
<dbReference type="SUPFAM" id="SSF82861">
    <property type="entry name" value="Mechanosensitive channel protein MscS (YggB), transmembrane region"/>
    <property type="match status" value="1"/>
</dbReference>
<dbReference type="Gene3D" id="1.10.287.1260">
    <property type="match status" value="1"/>
</dbReference>
<dbReference type="Gene3D" id="2.30.30.60">
    <property type="match status" value="1"/>
</dbReference>
<proteinExistence type="inferred from homology"/>
<evidence type="ECO:0000313" key="11">
    <source>
        <dbReference type="EMBL" id="PRD58246.1"/>
    </source>
</evidence>
<dbReference type="InterPro" id="IPR006685">
    <property type="entry name" value="MscS_channel_2nd"/>
</dbReference>
<comment type="similarity">
    <text evidence="2">Belongs to the MscS (TC 1.A.23) family.</text>
</comment>
<keyword evidence="12" id="KW-1185">Reference proteome</keyword>
<dbReference type="Pfam" id="PF21088">
    <property type="entry name" value="MS_channel_1st"/>
    <property type="match status" value="1"/>
</dbReference>
<evidence type="ECO:0000256" key="4">
    <source>
        <dbReference type="ARBA" id="ARBA00022692"/>
    </source>
</evidence>
<dbReference type="Gene3D" id="3.30.70.100">
    <property type="match status" value="1"/>
</dbReference>
<evidence type="ECO:0000256" key="7">
    <source>
        <dbReference type="SAM" id="Phobius"/>
    </source>
</evidence>